<dbReference type="Pfam" id="PF08241">
    <property type="entry name" value="Methyltransf_11"/>
    <property type="match status" value="1"/>
</dbReference>
<proteinExistence type="predicted"/>
<dbReference type="PANTHER" id="PTHR43861">
    <property type="entry name" value="TRANS-ACONITATE 2-METHYLTRANSFERASE-RELATED"/>
    <property type="match status" value="1"/>
</dbReference>
<evidence type="ECO:0000313" key="2">
    <source>
        <dbReference type="EMBL" id="KKK97195.1"/>
    </source>
</evidence>
<dbReference type="Gene3D" id="3.90.550.10">
    <property type="entry name" value="Spore Coat Polysaccharide Biosynthesis Protein SpsA, Chain A"/>
    <property type="match status" value="1"/>
</dbReference>
<reference evidence="2" key="1">
    <citation type="journal article" date="2015" name="Nature">
        <title>Complex archaea that bridge the gap between prokaryotes and eukaryotes.</title>
        <authorList>
            <person name="Spang A."/>
            <person name="Saw J.H."/>
            <person name="Jorgensen S.L."/>
            <person name="Zaremba-Niedzwiedzka K."/>
            <person name="Martijn J."/>
            <person name="Lind A.E."/>
            <person name="van Eijk R."/>
            <person name="Schleper C."/>
            <person name="Guy L."/>
            <person name="Ettema T.J."/>
        </authorList>
    </citation>
    <scope>NUCLEOTIDE SEQUENCE</scope>
</reference>
<gene>
    <name evidence="2" type="ORF">LCGC14_2655190</name>
</gene>
<dbReference type="Gene3D" id="3.40.50.150">
    <property type="entry name" value="Vaccinia Virus protein VP39"/>
    <property type="match status" value="1"/>
</dbReference>
<comment type="caution">
    <text evidence="2">The sequence shown here is derived from an EMBL/GenBank/DDBJ whole genome shotgun (WGS) entry which is preliminary data.</text>
</comment>
<accession>A0A0F9AFX0</accession>
<evidence type="ECO:0000259" key="1">
    <source>
        <dbReference type="Pfam" id="PF08241"/>
    </source>
</evidence>
<dbReference type="SUPFAM" id="SSF53448">
    <property type="entry name" value="Nucleotide-diphospho-sugar transferases"/>
    <property type="match status" value="1"/>
</dbReference>
<protein>
    <recommendedName>
        <fullName evidence="1">Methyltransferase type 11 domain-containing protein</fullName>
    </recommendedName>
</protein>
<name>A0A0F9AFX0_9ZZZZ</name>
<dbReference type="InterPro" id="IPR029063">
    <property type="entry name" value="SAM-dependent_MTases_sf"/>
</dbReference>
<dbReference type="InterPro" id="IPR013216">
    <property type="entry name" value="Methyltransf_11"/>
</dbReference>
<dbReference type="InterPro" id="IPR029044">
    <property type="entry name" value="Nucleotide-diphossugar_trans"/>
</dbReference>
<organism evidence="2">
    <name type="scientific">marine sediment metagenome</name>
    <dbReference type="NCBI Taxonomy" id="412755"/>
    <lineage>
        <taxon>unclassified sequences</taxon>
        <taxon>metagenomes</taxon>
        <taxon>ecological metagenomes</taxon>
    </lineage>
</organism>
<dbReference type="EMBL" id="LAZR01046158">
    <property type="protein sequence ID" value="KKK97195.1"/>
    <property type="molecule type" value="Genomic_DNA"/>
</dbReference>
<sequence length="439" mass="50573">KEALKEQQSKSAVKLREKIDREYKFIQSPEAFRKYYIKGGKRTDKRLSSAPLDTYNFETSNESRFHVIRDFLARHEENQYILDYGCGHGWSTIYLGNQIGRKWVGVDLDPGAIEWANRFAAKHGKSEASYTFVEGDHKTHLSDEMFDCVIISEVLEHCVDPYEVFEEVEKKVKLGGTVIITVPYGPSEYWTDNWRNFRNHLWDFDAHDIHDMFGKKPDYAVSSSAIYPNVTTGEMVGYHFITFRVDHQPLGRIDMDRKLRLQRPRETVSASIIAGRKAELTIGWCLESIRPYVDEIIIADTGLNDLGKRIARQYGARLIKGSDPLATGFETPRNEALAECSMDWVLWIDTDEKLLGASNLSKYTRRSLWHGLSIKQHHFSIDSGFRPDMPVRCFRRGIRATHAAKDTMSADCLPPFGRIDRFSKGSPWWQWEPASGVKY</sequence>
<feature type="non-terminal residue" evidence="2">
    <location>
        <position position="1"/>
    </location>
</feature>
<dbReference type="SUPFAM" id="SSF53335">
    <property type="entry name" value="S-adenosyl-L-methionine-dependent methyltransferases"/>
    <property type="match status" value="1"/>
</dbReference>
<dbReference type="GO" id="GO:0008757">
    <property type="term" value="F:S-adenosylmethionine-dependent methyltransferase activity"/>
    <property type="evidence" value="ECO:0007669"/>
    <property type="project" value="InterPro"/>
</dbReference>
<dbReference type="AlphaFoldDB" id="A0A0F9AFX0"/>
<dbReference type="CDD" id="cd02440">
    <property type="entry name" value="AdoMet_MTases"/>
    <property type="match status" value="1"/>
</dbReference>
<feature type="domain" description="Methyltransferase type 11" evidence="1">
    <location>
        <begin position="82"/>
        <end position="180"/>
    </location>
</feature>